<dbReference type="InterPro" id="IPR001227">
    <property type="entry name" value="Ac_transferase_dom_sf"/>
</dbReference>
<dbReference type="Gene3D" id="3.40.366.10">
    <property type="entry name" value="Malonyl-Coenzyme A Acyl Carrier Protein, domain 2"/>
    <property type="match status" value="1"/>
</dbReference>
<dbReference type="Gene3D" id="3.30.70.3290">
    <property type="match status" value="1"/>
</dbReference>
<dbReference type="SUPFAM" id="SSF53901">
    <property type="entry name" value="Thiolase-like"/>
    <property type="match status" value="1"/>
</dbReference>
<evidence type="ECO:0000256" key="1">
    <source>
        <dbReference type="ARBA" id="ARBA00022450"/>
    </source>
</evidence>
<dbReference type="InterPro" id="IPR042104">
    <property type="entry name" value="PKS_dehydratase_sf"/>
</dbReference>
<evidence type="ECO:0000256" key="6">
    <source>
        <dbReference type="ARBA" id="ARBA00023315"/>
    </source>
</evidence>
<dbReference type="Pfam" id="PF00550">
    <property type="entry name" value="PP-binding"/>
    <property type="match status" value="1"/>
</dbReference>
<feature type="region of interest" description="N-terminal hotdog fold" evidence="7">
    <location>
        <begin position="1044"/>
        <end position="1162"/>
    </location>
</feature>
<accession>A0ABZ2KQP2</accession>
<dbReference type="InterPro" id="IPR016039">
    <property type="entry name" value="Thiolase-like"/>
</dbReference>
<name>A0ABZ2KQP2_9BACT</name>
<evidence type="ECO:0000313" key="12">
    <source>
        <dbReference type="Proteomes" id="UP001379533"/>
    </source>
</evidence>
<dbReference type="CDD" id="cd05195">
    <property type="entry name" value="enoyl_red"/>
    <property type="match status" value="1"/>
</dbReference>
<dbReference type="EMBL" id="CP089982">
    <property type="protein sequence ID" value="WXA98661.1"/>
    <property type="molecule type" value="Genomic_DNA"/>
</dbReference>
<dbReference type="Gene3D" id="3.40.47.10">
    <property type="match status" value="1"/>
</dbReference>
<evidence type="ECO:0000256" key="5">
    <source>
        <dbReference type="ARBA" id="ARBA00023268"/>
    </source>
</evidence>
<feature type="domain" description="Carrier" evidence="8">
    <location>
        <begin position="2128"/>
        <end position="2205"/>
    </location>
</feature>
<dbReference type="InterPro" id="IPR014043">
    <property type="entry name" value="Acyl_transferase_dom"/>
</dbReference>
<dbReference type="Pfam" id="PF16197">
    <property type="entry name" value="KAsynt_C_assoc"/>
    <property type="match status" value="1"/>
</dbReference>
<dbReference type="InterPro" id="IPR049552">
    <property type="entry name" value="PKS_DH_N"/>
</dbReference>
<dbReference type="InterPro" id="IPR014030">
    <property type="entry name" value="Ketoacyl_synth_N"/>
</dbReference>
<dbReference type="SMART" id="SM00827">
    <property type="entry name" value="PKS_AT"/>
    <property type="match status" value="1"/>
</dbReference>
<evidence type="ECO:0000313" key="11">
    <source>
        <dbReference type="EMBL" id="WXA98661.1"/>
    </source>
</evidence>
<dbReference type="InterPro" id="IPR020843">
    <property type="entry name" value="ER"/>
</dbReference>
<dbReference type="Pfam" id="PF00107">
    <property type="entry name" value="ADH_zinc_N"/>
    <property type="match status" value="1"/>
</dbReference>
<dbReference type="InterPro" id="IPR029069">
    <property type="entry name" value="HotDog_dom_sf"/>
</dbReference>
<dbReference type="InterPro" id="IPR020807">
    <property type="entry name" value="PKS_DH"/>
</dbReference>
<dbReference type="PROSITE" id="PS00012">
    <property type="entry name" value="PHOSPHOPANTETHEINE"/>
    <property type="match status" value="1"/>
</dbReference>
<dbReference type="CDD" id="cd00586">
    <property type="entry name" value="4HBT"/>
    <property type="match status" value="1"/>
</dbReference>
<keyword evidence="3" id="KW-0808">Transferase</keyword>
<evidence type="ECO:0000259" key="8">
    <source>
        <dbReference type="PROSITE" id="PS50075"/>
    </source>
</evidence>
<dbReference type="InterPro" id="IPR014031">
    <property type="entry name" value="Ketoacyl_synth_C"/>
</dbReference>
<keyword evidence="12" id="KW-1185">Reference proteome</keyword>
<dbReference type="Pfam" id="PF21089">
    <property type="entry name" value="PKS_DH_N"/>
    <property type="match status" value="1"/>
</dbReference>
<dbReference type="SUPFAM" id="SSF52151">
    <property type="entry name" value="FabD/lysophospholipase-like"/>
    <property type="match status" value="1"/>
</dbReference>
<dbReference type="CDD" id="cd00833">
    <property type="entry name" value="PKS"/>
    <property type="match status" value="1"/>
</dbReference>
<dbReference type="CDD" id="cd08955">
    <property type="entry name" value="KR_2_FAS_SDR_x"/>
    <property type="match status" value="1"/>
</dbReference>
<evidence type="ECO:0000259" key="10">
    <source>
        <dbReference type="PROSITE" id="PS52019"/>
    </source>
</evidence>
<dbReference type="SMART" id="SM00829">
    <property type="entry name" value="PKS_ER"/>
    <property type="match status" value="1"/>
</dbReference>
<dbReference type="SUPFAM" id="SSF47336">
    <property type="entry name" value="ACP-like"/>
    <property type="match status" value="1"/>
</dbReference>
<dbReference type="SUPFAM" id="SSF55048">
    <property type="entry name" value="Probable ACP-binding domain of malonyl-CoA ACP transacylase"/>
    <property type="match status" value="1"/>
</dbReference>
<dbReference type="InterPro" id="IPR013154">
    <property type="entry name" value="ADH-like_N"/>
</dbReference>
<feature type="domain" description="Ketosynthase family 3 (KS3)" evidence="9">
    <location>
        <begin position="171"/>
        <end position="599"/>
    </location>
</feature>
<feature type="domain" description="PKS/mFAS DH" evidence="10">
    <location>
        <begin position="1044"/>
        <end position="1315"/>
    </location>
</feature>
<dbReference type="SMART" id="SM00822">
    <property type="entry name" value="PKS_KR"/>
    <property type="match status" value="1"/>
</dbReference>
<keyword evidence="5" id="KW-0511">Multifunctional enzyme</keyword>
<dbReference type="Gene3D" id="3.10.129.110">
    <property type="entry name" value="Polyketide synthase dehydratase"/>
    <property type="match status" value="1"/>
</dbReference>
<sequence>MNLYGRLLWTLGRAATKPRIAPLDTSVTTWRVLPGDLDPFGHMTNSRYLAMMDLARIDHVIRVGLLRPAIENRWMVPVGSACVDFKAPLRPFEAYEIRTRVLSWDERWFYLQQDFHRASGALVGSGCVKVTFRGADGTVPPDDVVRAALGSVLPRPRLAQEAAARFGIERREPIAIVGIGCRLPGGAHDPEALFRLLMDGRECIVDIPADRWDPRIYHDPSGKSPGRAYVHKAGLLETDLHAFDAAFFGITPREAVSMDPQQRLLLETSWEAFEDAGVVPSSVAGSRTGVFVGGFTTDNLLVYSNPDNRELVSTHSATASTLTMLSNRLSYFYDVRGPSVSIDTACSSSLVALHYACQSLWSKESDRALVAGVNAISVPETHLTMAKGKFLSPTGRCHAFDARADGYVRGEGAAVLLLEPLSVAEREGHRIYAVIRGTATNQDGRTAGISLPSAEAQMAVMREAYASAGVDPRSVVYVEAHGTGTPAGDPIEARAIGTVVGASRGDSEACLLGSVKTNLGHLEAAAGVTGVLKTALCLQQGMVPHHPHLGEVNPEIPLGDLGLRIPRAPEPLPARHAPRVAGVNSFGYGGSNAHAVLEEAPAPAPIAGAAPRCRPHLLAISAKSKESLAELAGRYAERLERAQNDAEVTAICRSAALHREHHRHRWAQSGNSGAELVASLRAASFEGAPEAGGLLFVYTGMGPQWWGMGRELFAAEPAFRRAVEECDEAFRDASGWSIWEEMARDEPTSRMHRTEVAQPANAVLQIALTRLWAEWGIVPDAVLGHSVGEVGAAYACGALGVREAMRVAYHRSRLQQRLAGRGGMLAVGLSEEAVAPWLGRAAIAAVNSEESVTLAGDHLELGRIARALEAAGHFQRALRVDVPYHSPLMDEIEAPLSSALESLAPKAPAIPLYSTVTGERLEGEPLDGRYWWRNVRQAVRFAAAFEQAVRAGHTTFVEVGPHPVLAASMRDVLRSRRADGEVVASLVRKAPELETMARALARVHFSGHTPSFRAYFGPGSYVPVPTYAWNRKVFWHEGERTRGKRQVGVRHPLLTHHREPATWTAELNLGATPYLLDHVVADSAVFPAAAYIEMMLAARGMQQGEAACSIEQLEFPTAAALREDEVIRLALRLSTETASFAIHAEDEALRCRGKLFSPGRTAPALDVQALSARLPEAVSASDLYASLARRGLRYGPAFRGVERVQRAENELLAWLSLPEGLDERGYHLHPVLLDAALHSVLALANDDGAHDIVPVAIDRVHFFATPGRRLLAHGRLGARRRGQLRADVTLVREDGSVVAEISGLTCRILPRARAAHLASLHYARTWERMAPASEPGLREPSLWIVLDDGAPELPRPELLAASSEIRVLDLRACASLSHDDPVTHGVDRAAALVQTLRGIPRDRVARYYVATRGAEAVVASDGPPDVSLAPLLGLARTAMTERPDLHLTLVDLESVPSDPLALTAWLRTFGEEQEIALREGETYAARVQRCPAPVAPPPERHAPAEGSGYAIALGEPGRIDSLGFVAHGRRAPGPGEVEIEVEVSALGFKDVMKALDLLSDRIKENTYFGDAMGMEGSGRIVRVGPGIEDLAPGDRVYGVAPHFLDSHVVLAENRVVKLPDTVGFEEGSSLMPLMTVYHGLVDIARIRPGERVLVHSATGGVGLSAIEVARFFGAEVIATAGTPEKRQYLRERGIVHVSPSRDMGFADDVRAITGGRGVDVVLNFTPGETMVKSLACLAPFGRFIELGKMSFDQDAALQLRPFNENLLYAAVDFDRIFEAKPEMVRVLARTVLDHIAKGDFRSPPCTSFPASRVHDAFHTMARSKHIGRICVRPKDPELRVAPAPRSSRFSEGASYLVTGGLGGFGLEVARWLIAQGARHLALVGRRGEDTPGAQQALTELRARGAEVRVFAADAGSRSQVQDVVDAVRRSMPPLRGVVHAAAVLEDRPLEELNRDALERVLSAKARGAWNLHLATEHAALDFFALFSSVAALVGNAHQGNYVAANTFLDQLAIYRRKVGLAATSIQWGALAEAGMVARHGATAKHLESLGIRGLTTDDALEALGNLLDASPEPVGVVDVDWTKLLEQVDPRAGARRFTALAAPKNANGHANGRAGALFASMGGLDEEAALSHMTSLVVGSVAGVMRLPPAELDPCVPLRDLGMDSTLALEIVTELEKSTGMKLPTLTVAGGPPASQIASALLARGRAVI</sequence>
<dbReference type="Pfam" id="PF00109">
    <property type="entry name" value="ketoacyl-synt"/>
    <property type="match status" value="1"/>
</dbReference>
<evidence type="ECO:0000256" key="3">
    <source>
        <dbReference type="ARBA" id="ARBA00022679"/>
    </source>
</evidence>
<dbReference type="SUPFAM" id="SSF51735">
    <property type="entry name" value="NAD(P)-binding Rossmann-fold domains"/>
    <property type="match status" value="3"/>
</dbReference>
<organism evidence="11 12">
    <name type="scientific">Pendulispora brunnea</name>
    <dbReference type="NCBI Taxonomy" id="2905690"/>
    <lineage>
        <taxon>Bacteria</taxon>
        <taxon>Pseudomonadati</taxon>
        <taxon>Myxococcota</taxon>
        <taxon>Myxococcia</taxon>
        <taxon>Myxococcales</taxon>
        <taxon>Sorangiineae</taxon>
        <taxon>Pendulisporaceae</taxon>
        <taxon>Pendulispora</taxon>
    </lineage>
</organism>
<dbReference type="PANTHER" id="PTHR43775:SF37">
    <property type="entry name" value="SI:DKEY-61P9.11"/>
    <property type="match status" value="1"/>
</dbReference>
<dbReference type="Gene3D" id="3.40.50.720">
    <property type="entry name" value="NAD(P)-binding Rossmann-like Domain"/>
    <property type="match status" value="3"/>
</dbReference>
<evidence type="ECO:0000256" key="2">
    <source>
        <dbReference type="ARBA" id="ARBA00022553"/>
    </source>
</evidence>
<dbReference type="InterPro" id="IPR020841">
    <property type="entry name" value="PKS_Beta-ketoAc_synthase_dom"/>
</dbReference>
<dbReference type="PROSITE" id="PS50075">
    <property type="entry name" value="CARRIER"/>
    <property type="match status" value="1"/>
</dbReference>
<feature type="active site" description="Proton acceptor; for dehydratase activity" evidence="7">
    <location>
        <position position="1078"/>
    </location>
</feature>
<dbReference type="InterPro" id="IPR049551">
    <property type="entry name" value="PKS_DH_C"/>
</dbReference>
<dbReference type="PROSITE" id="PS52004">
    <property type="entry name" value="KS3_2"/>
    <property type="match status" value="1"/>
</dbReference>
<dbReference type="Gene3D" id="1.10.1200.10">
    <property type="entry name" value="ACP-like"/>
    <property type="match status" value="1"/>
</dbReference>
<dbReference type="PANTHER" id="PTHR43775">
    <property type="entry name" value="FATTY ACID SYNTHASE"/>
    <property type="match status" value="1"/>
</dbReference>
<dbReference type="RefSeq" id="WP_394849275.1">
    <property type="nucleotide sequence ID" value="NZ_CP089982.1"/>
</dbReference>
<dbReference type="InterPro" id="IPR036736">
    <property type="entry name" value="ACP-like_sf"/>
</dbReference>
<dbReference type="InterPro" id="IPR011032">
    <property type="entry name" value="GroES-like_sf"/>
</dbReference>
<dbReference type="InterPro" id="IPR020806">
    <property type="entry name" value="PKS_PP-bd"/>
</dbReference>
<keyword evidence="2" id="KW-0597">Phosphoprotein</keyword>
<dbReference type="InterPro" id="IPR013149">
    <property type="entry name" value="ADH-like_C"/>
</dbReference>
<dbReference type="Pfam" id="PF14765">
    <property type="entry name" value="PS-DH"/>
    <property type="match status" value="1"/>
</dbReference>
<dbReference type="InterPro" id="IPR006162">
    <property type="entry name" value="Ppantetheine_attach_site"/>
</dbReference>
<dbReference type="InterPro" id="IPR049900">
    <property type="entry name" value="PKS_mFAS_DH"/>
</dbReference>
<dbReference type="SMART" id="SM00823">
    <property type="entry name" value="PKS_PP"/>
    <property type="match status" value="1"/>
</dbReference>
<dbReference type="InterPro" id="IPR057326">
    <property type="entry name" value="KR_dom"/>
</dbReference>
<feature type="active site" description="Proton donor; for dehydratase activity" evidence="7">
    <location>
        <position position="1234"/>
    </location>
</feature>
<dbReference type="InterPro" id="IPR036291">
    <property type="entry name" value="NAD(P)-bd_dom_sf"/>
</dbReference>
<dbReference type="Pfam" id="PF00698">
    <property type="entry name" value="Acyl_transf_1"/>
    <property type="match status" value="1"/>
</dbReference>
<feature type="region of interest" description="C-terminal hotdog fold" evidence="7">
    <location>
        <begin position="1175"/>
        <end position="1315"/>
    </location>
</feature>
<gene>
    <name evidence="11" type="ORF">LZC95_17740</name>
</gene>
<dbReference type="PROSITE" id="PS52019">
    <property type="entry name" value="PKS_MFAS_DH"/>
    <property type="match status" value="1"/>
</dbReference>
<dbReference type="SUPFAM" id="SSF54637">
    <property type="entry name" value="Thioesterase/thiol ester dehydrase-isomerase"/>
    <property type="match status" value="1"/>
</dbReference>
<keyword evidence="4" id="KW-0521">NADP</keyword>
<dbReference type="SMART" id="SM00825">
    <property type="entry name" value="PKS_KS"/>
    <property type="match status" value="1"/>
</dbReference>
<evidence type="ECO:0000259" key="9">
    <source>
        <dbReference type="PROSITE" id="PS52004"/>
    </source>
</evidence>
<dbReference type="InterPro" id="IPR016035">
    <property type="entry name" value="Acyl_Trfase/lysoPLipase"/>
</dbReference>
<dbReference type="InterPro" id="IPR032821">
    <property type="entry name" value="PKS_assoc"/>
</dbReference>
<dbReference type="Proteomes" id="UP001379533">
    <property type="component" value="Chromosome"/>
</dbReference>
<dbReference type="InterPro" id="IPR018201">
    <property type="entry name" value="Ketoacyl_synth_AS"/>
</dbReference>
<proteinExistence type="predicted"/>
<dbReference type="Gene3D" id="3.90.180.10">
    <property type="entry name" value="Medium-chain alcohol dehydrogenases, catalytic domain"/>
    <property type="match status" value="1"/>
</dbReference>
<dbReference type="Pfam" id="PF08659">
    <property type="entry name" value="KR"/>
    <property type="match status" value="1"/>
</dbReference>
<evidence type="ECO:0000256" key="4">
    <source>
        <dbReference type="ARBA" id="ARBA00022857"/>
    </source>
</evidence>
<reference evidence="11 12" key="1">
    <citation type="submission" date="2021-12" db="EMBL/GenBank/DDBJ databases">
        <title>Discovery of the Pendulisporaceae a myxobacterial family with distinct sporulation behavior and unique specialized metabolism.</title>
        <authorList>
            <person name="Garcia R."/>
            <person name="Popoff A."/>
            <person name="Bader C.D."/>
            <person name="Loehr J."/>
            <person name="Walesch S."/>
            <person name="Walt C."/>
            <person name="Boldt J."/>
            <person name="Bunk B."/>
            <person name="Haeckl F.J.F.P.J."/>
            <person name="Gunesch A.P."/>
            <person name="Birkelbach J."/>
            <person name="Nuebel U."/>
            <person name="Pietschmann T."/>
            <person name="Bach T."/>
            <person name="Mueller R."/>
        </authorList>
    </citation>
    <scope>NUCLEOTIDE SEQUENCE [LARGE SCALE GENOMIC DNA]</scope>
    <source>
        <strain evidence="11 12">MSr12523</strain>
    </source>
</reference>
<dbReference type="InterPro" id="IPR009081">
    <property type="entry name" value="PP-bd_ACP"/>
</dbReference>
<dbReference type="SMART" id="SM00826">
    <property type="entry name" value="PKS_DH"/>
    <property type="match status" value="1"/>
</dbReference>
<dbReference type="InterPro" id="IPR013968">
    <property type="entry name" value="PKS_KR"/>
</dbReference>
<dbReference type="Pfam" id="PF02801">
    <property type="entry name" value="Ketoacyl-synt_C"/>
    <property type="match status" value="1"/>
</dbReference>
<dbReference type="InterPro" id="IPR050091">
    <property type="entry name" value="PKS_NRPS_Biosynth_Enz"/>
</dbReference>
<dbReference type="PROSITE" id="PS00606">
    <property type="entry name" value="KS3_1"/>
    <property type="match status" value="1"/>
</dbReference>
<keyword evidence="1" id="KW-0596">Phosphopantetheine</keyword>
<dbReference type="InterPro" id="IPR016036">
    <property type="entry name" value="Malonyl_transacylase_ACP-bd"/>
</dbReference>
<dbReference type="Pfam" id="PF13279">
    <property type="entry name" value="4HBT_2"/>
    <property type="match status" value="1"/>
</dbReference>
<evidence type="ECO:0000256" key="7">
    <source>
        <dbReference type="PROSITE-ProRule" id="PRU01363"/>
    </source>
</evidence>
<protein>
    <submittedName>
        <fullName evidence="11">SDR family NAD(P)-dependent oxidoreductase</fullName>
    </submittedName>
</protein>
<dbReference type="SUPFAM" id="SSF50129">
    <property type="entry name" value="GroES-like"/>
    <property type="match status" value="1"/>
</dbReference>
<keyword evidence="6" id="KW-0012">Acyltransferase</keyword>
<dbReference type="Gene3D" id="3.10.129.10">
    <property type="entry name" value="Hotdog Thioesterase"/>
    <property type="match status" value="1"/>
</dbReference>
<dbReference type="Pfam" id="PF08240">
    <property type="entry name" value="ADH_N"/>
    <property type="match status" value="1"/>
</dbReference>